<reference evidence="3 4" key="1">
    <citation type="submission" date="2023-04" db="EMBL/GenBank/DDBJ databases">
        <title>The genome sequence of Polyangium sorediatum DSM14670.</title>
        <authorList>
            <person name="Zhang X."/>
        </authorList>
    </citation>
    <scope>NUCLEOTIDE SEQUENCE [LARGE SCALE GENOMIC DNA]</scope>
    <source>
        <strain evidence="3 4">DSM 14670</strain>
    </source>
</reference>
<feature type="region of interest" description="Disordered" evidence="1">
    <location>
        <begin position="25"/>
        <end position="51"/>
    </location>
</feature>
<evidence type="ECO:0000313" key="4">
    <source>
        <dbReference type="Proteomes" id="UP001160301"/>
    </source>
</evidence>
<organism evidence="3 4">
    <name type="scientific">Polyangium sorediatum</name>
    <dbReference type="NCBI Taxonomy" id="889274"/>
    <lineage>
        <taxon>Bacteria</taxon>
        <taxon>Pseudomonadati</taxon>
        <taxon>Myxococcota</taxon>
        <taxon>Polyangia</taxon>
        <taxon>Polyangiales</taxon>
        <taxon>Polyangiaceae</taxon>
        <taxon>Polyangium</taxon>
    </lineage>
</organism>
<name>A0ABT6NQY8_9BACT</name>
<protein>
    <submittedName>
        <fullName evidence="3">Uncharacterized protein</fullName>
    </submittedName>
</protein>
<dbReference type="Proteomes" id="UP001160301">
    <property type="component" value="Unassembled WGS sequence"/>
</dbReference>
<feature type="signal peptide" evidence="2">
    <location>
        <begin position="1"/>
        <end position="24"/>
    </location>
</feature>
<gene>
    <name evidence="3" type="ORF">QHF89_14705</name>
</gene>
<dbReference type="RefSeq" id="WP_136966835.1">
    <property type="nucleotide sequence ID" value="NZ_JARZHI010000010.1"/>
</dbReference>
<evidence type="ECO:0000313" key="3">
    <source>
        <dbReference type="EMBL" id="MDI1430740.1"/>
    </source>
</evidence>
<comment type="caution">
    <text evidence="3">The sequence shown here is derived from an EMBL/GenBank/DDBJ whole genome shotgun (WGS) entry which is preliminary data.</text>
</comment>
<evidence type="ECO:0000256" key="1">
    <source>
        <dbReference type="SAM" id="MobiDB-lite"/>
    </source>
</evidence>
<evidence type="ECO:0000256" key="2">
    <source>
        <dbReference type="SAM" id="SignalP"/>
    </source>
</evidence>
<dbReference type="EMBL" id="JARZHI010000010">
    <property type="protein sequence ID" value="MDI1430740.1"/>
    <property type="molecule type" value="Genomic_DNA"/>
</dbReference>
<keyword evidence="4" id="KW-1185">Reference proteome</keyword>
<keyword evidence="2" id="KW-0732">Signal</keyword>
<accession>A0ABT6NQY8</accession>
<feature type="chain" id="PRO_5046705038" evidence="2">
    <location>
        <begin position="25"/>
        <end position="506"/>
    </location>
</feature>
<sequence>MMIRRTHVAHAATLLALASFPACGGKGEGTGGPPSPSPSGPSEGGGERDAVSVRATDRWIEENATVEAPRDLSKTRIEALVPMGGGQWRTFEGTAKADGSVVIPGVPEGPYVLHVDDFEYIYTSARLVDLGAAIAGRKDAPRATVPTKLALDITNLDPWQAPDDLQLFVPNSGAGQRMFGSGTGAENWPAVGDTTLERFTVNWAGFAYSSLIDAGKGDVLTVSQLSQQTGASGVPYAIVTRFASFDDITQTDGSTVSKSGAFTSVPSNLSASLDVHTTKFASHVAAVNPKAVDQGTFVELRTQPGNSLAPIGSSATLLLLGLAAGTADVNLGALPYGNPYPAAWGSSVFVSHYGLVEYTAPGVATPWSDYGVIMFSRDVASVHAGGPIEPPLSPVQDLEVNGKSAFSDQTGVTRTPRLSWKAPAVGTPTHYTIVVSKPTGNAIGSIVAMLHTKDTKIDLPPRILEGASAFYVRVQAYTSAVDITTHPYGYPADFARADVLSNILIP</sequence>
<proteinExistence type="predicted"/>